<dbReference type="AlphaFoldDB" id="A0A6C0DPN7"/>
<sequence length="130" mass="14978">MKFCEKCDNMYYIGLNANDTNKLTYYCRYCGNVDETIAESGECVINTQLKKTENKFNHIINEYTKLDPSLPRMHNIQCPNTDCKSNKNASSSEKTPSEVIYVRYDDDNMKYLYLCAVCDTKWTTSDSAKG</sequence>
<organism evidence="1">
    <name type="scientific">viral metagenome</name>
    <dbReference type="NCBI Taxonomy" id="1070528"/>
    <lineage>
        <taxon>unclassified sequences</taxon>
        <taxon>metagenomes</taxon>
        <taxon>organismal metagenomes</taxon>
    </lineage>
</organism>
<dbReference type="Gene3D" id="2.20.25.10">
    <property type="match status" value="2"/>
</dbReference>
<reference evidence="1" key="1">
    <citation type="journal article" date="2020" name="Nature">
        <title>Giant virus diversity and host interactions through global metagenomics.</title>
        <authorList>
            <person name="Schulz F."/>
            <person name="Roux S."/>
            <person name="Paez-Espino D."/>
            <person name="Jungbluth S."/>
            <person name="Walsh D.A."/>
            <person name="Denef V.J."/>
            <person name="McMahon K.D."/>
            <person name="Konstantinidis K.T."/>
            <person name="Eloe-Fadrosh E.A."/>
            <person name="Kyrpides N.C."/>
            <person name="Woyke T."/>
        </authorList>
    </citation>
    <scope>NUCLEOTIDE SEQUENCE</scope>
    <source>
        <strain evidence="1">GVMAG-M-3300023174-49</strain>
    </source>
</reference>
<name>A0A6C0DPN7_9ZZZZ</name>
<evidence type="ECO:0008006" key="2">
    <source>
        <dbReference type="Google" id="ProtNLM"/>
    </source>
</evidence>
<dbReference type="SUPFAM" id="SSF57783">
    <property type="entry name" value="Zinc beta-ribbon"/>
    <property type="match status" value="1"/>
</dbReference>
<accession>A0A6C0DPN7</accession>
<proteinExistence type="predicted"/>
<protein>
    <recommendedName>
        <fullName evidence="2">DNA-directed RNA polymerase M/15kDa subunit domain-containing protein</fullName>
    </recommendedName>
</protein>
<evidence type="ECO:0000313" key="1">
    <source>
        <dbReference type="EMBL" id="QHT18888.1"/>
    </source>
</evidence>
<dbReference type="EMBL" id="MN739660">
    <property type="protein sequence ID" value="QHT18888.1"/>
    <property type="molecule type" value="Genomic_DNA"/>
</dbReference>